<gene>
    <name evidence="2" type="ORF">NCTC13296_00672</name>
</gene>
<dbReference type="InterPro" id="IPR012312">
    <property type="entry name" value="Hemerythrin-like"/>
</dbReference>
<name>A0A379LUW5_9NOCA</name>
<dbReference type="OrthoDB" id="5197650at2"/>
<proteinExistence type="predicted"/>
<organism evidence="2 3">
    <name type="scientific">Rhodococcus gordoniae</name>
    <dbReference type="NCBI Taxonomy" id="223392"/>
    <lineage>
        <taxon>Bacteria</taxon>
        <taxon>Bacillati</taxon>
        <taxon>Actinomycetota</taxon>
        <taxon>Actinomycetes</taxon>
        <taxon>Mycobacteriales</taxon>
        <taxon>Nocardiaceae</taxon>
        <taxon>Rhodococcus</taxon>
    </lineage>
</organism>
<dbReference type="Proteomes" id="UP000254569">
    <property type="component" value="Unassembled WGS sequence"/>
</dbReference>
<protein>
    <submittedName>
        <fullName evidence="2">Uncharacterized conserved protein</fullName>
    </submittedName>
</protein>
<feature type="domain" description="Hemerythrin-like" evidence="1">
    <location>
        <begin position="5"/>
        <end position="73"/>
    </location>
</feature>
<dbReference type="RefSeq" id="WP_064064923.1">
    <property type="nucleotide sequence ID" value="NZ_LPZN01000050.1"/>
</dbReference>
<dbReference type="AlphaFoldDB" id="A0A379LUW5"/>
<keyword evidence="3" id="KW-1185">Reference proteome</keyword>
<dbReference type="Pfam" id="PF01814">
    <property type="entry name" value="Hemerythrin"/>
    <property type="match status" value="1"/>
</dbReference>
<accession>A0A379LUW5</accession>
<sequence>MLRCNSDAGPLADRMNTDHHTIEPAISAVEAAALDLRSDRPGSGEALGAALSRLSEVLLPHLELEEREMMPLVSDSITDAQWRAWDDEFAALWKGSEAASIPSQPIPKAA</sequence>
<evidence type="ECO:0000313" key="2">
    <source>
        <dbReference type="EMBL" id="SUE13844.1"/>
    </source>
</evidence>
<dbReference type="Gene3D" id="1.20.120.520">
    <property type="entry name" value="nmb1532 protein domain like"/>
    <property type="match status" value="1"/>
</dbReference>
<dbReference type="CDD" id="cd12108">
    <property type="entry name" value="Hr-like"/>
    <property type="match status" value="1"/>
</dbReference>
<evidence type="ECO:0000313" key="3">
    <source>
        <dbReference type="Proteomes" id="UP000254569"/>
    </source>
</evidence>
<evidence type="ECO:0000259" key="1">
    <source>
        <dbReference type="Pfam" id="PF01814"/>
    </source>
</evidence>
<dbReference type="EMBL" id="UGVI01000001">
    <property type="protein sequence ID" value="SUE13844.1"/>
    <property type="molecule type" value="Genomic_DNA"/>
</dbReference>
<reference evidence="2 3" key="1">
    <citation type="submission" date="2018-06" db="EMBL/GenBank/DDBJ databases">
        <authorList>
            <consortium name="Pathogen Informatics"/>
            <person name="Doyle S."/>
        </authorList>
    </citation>
    <scope>NUCLEOTIDE SEQUENCE [LARGE SCALE GENOMIC DNA]</scope>
    <source>
        <strain evidence="2 3">NCTC13296</strain>
    </source>
</reference>